<dbReference type="Proteomes" id="UP000799537">
    <property type="component" value="Unassembled WGS sequence"/>
</dbReference>
<name>A0A6A6CKT4_ZASCE</name>
<dbReference type="OrthoDB" id="3780330at2759"/>
<accession>A0A6A6CKT4</accession>
<evidence type="ECO:0000313" key="1">
    <source>
        <dbReference type="EMBL" id="KAF2166026.1"/>
    </source>
</evidence>
<evidence type="ECO:0000313" key="2">
    <source>
        <dbReference type="Proteomes" id="UP000799537"/>
    </source>
</evidence>
<sequence length="185" mass="19795">MIEEYTKRFPSFAGLGKKAPGVTTTLIVDNTAYISSSANSAGTFLYLPNGNREGSRFTQLNPAHPCKGSVEQALTRCQLRAVNSDTGHRTGASCGEPMAALAFCATNNQRSLDNAKIVSITGKDKYKIVPPCGHPDGHLTYDGEWGCHSFIEELAMGMHVLSADTGRTATDVSDDDIAISYATYP</sequence>
<proteinExistence type="predicted"/>
<dbReference type="EMBL" id="ML993598">
    <property type="protein sequence ID" value="KAF2166026.1"/>
    <property type="molecule type" value="Genomic_DNA"/>
</dbReference>
<dbReference type="GeneID" id="54560205"/>
<gene>
    <name evidence="1" type="ORF">M409DRAFT_23754</name>
</gene>
<reference evidence="1" key="1">
    <citation type="journal article" date="2020" name="Stud. Mycol.">
        <title>101 Dothideomycetes genomes: a test case for predicting lifestyles and emergence of pathogens.</title>
        <authorList>
            <person name="Haridas S."/>
            <person name="Albert R."/>
            <person name="Binder M."/>
            <person name="Bloem J."/>
            <person name="Labutti K."/>
            <person name="Salamov A."/>
            <person name="Andreopoulos B."/>
            <person name="Baker S."/>
            <person name="Barry K."/>
            <person name="Bills G."/>
            <person name="Bluhm B."/>
            <person name="Cannon C."/>
            <person name="Castanera R."/>
            <person name="Culley D."/>
            <person name="Daum C."/>
            <person name="Ezra D."/>
            <person name="Gonzalez J."/>
            <person name="Henrissat B."/>
            <person name="Kuo A."/>
            <person name="Liang C."/>
            <person name="Lipzen A."/>
            <person name="Lutzoni F."/>
            <person name="Magnuson J."/>
            <person name="Mondo S."/>
            <person name="Nolan M."/>
            <person name="Ohm R."/>
            <person name="Pangilinan J."/>
            <person name="Park H.-J."/>
            <person name="Ramirez L."/>
            <person name="Alfaro M."/>
            <person name="Sun H."/>
            <person name="Tritt A."/>
            <person name="Yoshinaga Y."/>
            <person name="Zwiers L.-H."/>
            <person name="Turgeon B."/>
            <person name="Goodwin S."/>
            <person name="Spatafora J."/>
            <person name="Crous P."/>
            <person name="Grigoriev I."/>
        </authorList>
    </citation>
    <scope>NUCLEOTIDE SEQUENCE</scope>
    <source>
        <strain evidence="1">ATCC 36951</strain>
    </source>
</reference>
<organism evidence="1 2">
    <name type="scientific">Zasmidium cellare ATCC 36951</name>
    <dbReference type="NCBI Taxonomy" id="1080233"/>
    <lineage>
        <taxon>Eukaryota</taxon>
        <taxon>Fungi</taxon>
        <taxon>Dikarya</taxon>
        <taxon>Ascomycota</taxon>
        <taxon>Pezizomycotina</taxon>
        <taxon>Dothideomycetes</taxon>
        <taxon>Dothideomycetidae</taxon>
        <taxon>Mycosphaerellales</taxon>
        <taxon>Mycosphaerellaceae</taxon>
        <taxon>Zasmidium</taxon>
    </lineage>
</organism>
<dbReference type="RefSeq" id="XP_033666915.1">
    <property type="nucleotide sequence ID" value="XM_033806933.1"/>
</dbReference>
<protein>
    <submittedName>
        <fullName evidence="1">Uncharacterized protein</fullName>
    </submittedName>
</protein>
<dbReference type="AlphaFoldDB" id="A0A6A6CKT4"/>
<keyword evidence="2" id="KW-1185">Reference proteome</keyword>